<evidence type="ECO:0000313" key="2">
    <source>
        <dbReference type="EMBL" id="KAG6285511.1"/>
    </source>
</evidence>
<dbReference type="EMBL" id="SRRH01000719">
    <property type="protein sequence ID" value="KAG6285511.1"/>
    <property type="molecule type" value="Genomic_DNA"/>
</dbReference>
<accession>A0A9P7QCE5</accession>
<dbReference type="AlphaFoldDB" id="A0A9P7QCE5"/>
<evidence type="ECO:0000256" key="1">
    <source>
        <dbReference type="SAM" id="MobiDB-lite"/>
    </source>
</evidence>
<protein>
    <submittedName>
        <fullName evidence="2">Uncharacterized protein</fullName>
    </submittedName>
</protein>
<organism evidence="2 3">
    <name type="scientific">Claviceps aff. purpurea</name>
    <dbReference type="NCBI Taxonomy" id="1967640"/>
    <lineage>
        <taxon>Eukaryota</taxon>
        <taxon>Fungi</taxon>
        <taxon>Dikarya</taxon>
        <taxon>Ascomycota</taxon>
        <taxon>Pezizomycotina</taxon>
        <taxon>Sordariomycetes</taxon>
        <taxon>Hypocreomycetidae</taxon>
        <taxon>Hypocreales</taxon>
        <taxon>Clavicipitaceae</taxon>
        <taxon>Claviceps</taxon>
    </lineage>
</organism>
<gene>
    <name evidence="2" type="ORF">E4U09_007261</name>
</gene>
<feature type="compositionally biased region" description="Polar residues" evidence="1">
    <location>
        <begin position="1"/>
        <end position="11"/>
    </location>
</feature>
<evidence type="ECO:0000313" key="3">
    <source>
        <dbReference type="Proteomes" id="UP000707071"/>
    </source>
</evidence>
<reference evidence="2 3" key="1">
    <citation type="journal article" date="2020" name="bioRxiv">
        <title>Whole genome comparisons of ergot fungi reveals the divergence and evolution of species within the genus Claviceps are the result of varying mechanisms driving genome evolution and host range expansion.</title>
        <authorList>
            <person name="Wyka S.A."/>
            <person name="Mondo S.J."/>
            <person name="Liu M."/>
            <person name="Dettman J."/>
            <person name="Nalam V."/>
            <person name="Broders K.D."/>
        </authorList>
    </citation>
    <scope>NUCLEOTIDE SEQUENCE [LARGE SCALE GENOMIC DNA]</scope>
    <source>
        <strain evidence="2 3">Clav52</strain>
    </source>
</reference>
<comment type="caution">
    <text evidence="2">The sequence shown here is derived from an EMBL/GenBank/DDBJ whole genome shotgun (WGS) entry which is preliminary data.</text>
</comment>
<dbReference type="Proteomes" id="UP000707071">
    <property type="component" value="Unassembled WGS sequence"/>
</dbReference>
<sequence>MTQQMTKLTVKQPTPQAPTPARPAQDSDKNPTGTYKLTYINTESDKSDTSMPDAASPLHQTTHRGVTEKDPDTTMHDASPFIHQVTHRSVTEKDPDMYHHAGRARTEKIYHSPHGPCICFRFERIGPIGCNE</sequence>
<feature type="compositionally biased region" description="Polar residues" evidence="1">
    <location>
        <begin position="30"/>
        <end position="42"/>
    </location>
</feature>
<name>A0A9P7QCE5_9HYPO</name>
<keyword evidence="3" id="KW-1185">Reference proteome</keyword>
<proteinExistence type="predicted"/>
<feature type="compositionally biased region" description="Basic and acidic residues" evidence="1">
    <location>
        <begin position="65"/>
        <end position="75"/>
    </location>
</feature>
<feature type="region of interest" description="Disordered" evidence="1">
    <location>
        <begin position="1"/>
        <end position="77"/>
    </location>
</feature>